<dbReference type="Gene3D" id="1.20.990.10">
    <property type="entry name" value="NADPH-cytochrome p450 Reductase, Chain A, domain 3"/>
    <property type="match status" value="1"/>
</dbReference>
<organism evidence="16 17">
    <name type="scientific">Neisseria subflava NJ9703</name>
    <dbReference type="NCBI Taxonomy" id="546268"/>
    <lineage>
        <taxon>Bacteria</taxon>
        <taxon>Pseudomonadati</taxon>
        <taxon>Pseudomonadota</taxon>
        <taxon>Betaproteobacteria</taxon>
        <taxon>Neisseriales</taxon>
        <taxon>Neisseriaceae</taxon>
        <taxon>Neisseria</taxon>
    </lineage>
</organism>
<dbReference type="RefSeq" id="WP_004520007.1">
    <property type="nucleotide sequence ID" value="NZ_ACEO02000005.1"/>
</dbReference>
<keyword evidence="8 11" id="KW-0560">Oxidoreductase</keyword>
<feature type="binding site" evidence="12">
    <location>
        <begin position="416"/>
        <end position="419"/>
    </location>
    <ligand>
        <name>FAD</name>
        <dbReference type="ChEBI" id="CHEBI:57692"/>
    </ligand>
</feature>
<dbReference type="InterPro" id="IPR010199">
    <property type="entry name" value="CysJ"/>
</dbReference>
<evidence type="ECO:0000256" key="8">
    <source>
        <dbReference type="ARBA" id="ARBA00023002"/>
    </source>
</evidence>
<dbReference type="GO" id="GO:0010181">
    <property type="term" value="F:FMN binding"/>
    <property type="evidence" value="ECO:0007669"/>
    <property type="project" value="InterPro"/>
</dbReference>
<keyword evidence="9 11" id="KW-0198">Cysteine biosynthesis</keyword>
<feature type="binding site" evidence="12">
    <location>
        <begin position="516"/>
        <end position="517"/>
    </location>
    <ligand>
        <name>NADP(+)</name>
        <dbReference type="ChEBI" id="CHEBI:58349"/>
    </ligand>
</feature>
<dbReference type="GO" id="GO:0019344">
    <property type="term" value="P:cysteine biosynthetic process"/>
    <property type="evidence" value="ECO:0007669"/>
    <property type="project" value="UniProtKB-KW"/>
</dbReference>
<proteinExistence type="predicted"/>
<dbReference type="Pfam" id="PF00175">
    <property type="entry name" value="NAD_binding_1"/>
    <property type="match status" value="1"/>
</dbReference>
<evidence type="ECO:0000256" key="6">
    <source>
        <dbReference type="ARBA" id="ARBA00022857"/>
    </source>
</evidence>
<evidence type="ECO:0000313" key="16">
    <source>
        <dbReference type="EMBL" id="EFC52276.1"/>
    </source>
</evidence>
<feature type="binding site" evidence="12">
    <location>
        <position position="558"/>
    </location>
    <ligand>
        <name>NADP(+)</name>
        <dbReference type="ChEBI" id="CHEBI:58349"/>
    </ligand>
</feature>
<dbReference type="CDD" id="cd06199">
    <property type="entry name" value="SiR"/>
    <property type="match status" value="1"/>
</dbReference>
<keyword evidence="7 11" id="KW-0249">Electron transport</keyword>
<dbReference type="InterPro" id="IPR001094">
    <property type="entry name" value="Flavdoxin-like"/>
</dbReference>
<feature type="binding site" evidence="12">
    <location>
        <begin position="147"/>
        <end position="156"/>
    </location>
    <ligand>
        <name>FMN</name>
        <dbReference type="ChEBI" id="CHEBI:58210"/>
    </ligand>
</feature>
<dbReference type="Gene3D" id="2.40.30.10">
    <property type="entry name" value="Translation factors"/>
    <property type="match status" value="1"/>
</dbReference>
<feature type="domain" description="Flavodoxin-like" evidence="14">
    <location>
        <begin position="58"/>
        <end position="196"/>
    </location>
</feature>
<dbReference type="SUPFAM" id="SSF52218">
    <property type="entry name" value="Flavoproteins"/>
    <property type="match status" value="1"/>
</dbReference>
<dbReference type="GO" id="GO:0004783">
    <property type="term" value="F:sulfite reductase (NADPH) activity"/>
    <property type="evidence" value="ECO:0007669"/>
    <property type="project" value="UniProtKB-EC"/>
</dbReference>
<dbReference type="Pfam" id="PF00667">
    <property type="entry name" value="FAD_binding_1"/>
    <property type="match status" value="1"/>
</dbReference>
<comment type="subunit">
    <text evidence="11">Alpha(8)-beta(8). The alpha component is a flavoprotein, the beta component is a hemoprotein.</text>
</comment>
<evidence type="ECO:0000256" key="12">
    <source>
        <dbReference type="PIRSR" id="PIRSR000207-1"/>
    </source>
</evidence>
<dbReference type="Gene3D" id="3.40.50.80">
    <property type="entry name" value="Nucleotide-binding domain of ferredoxin-NADP reductase (FNR) module"/>
    <property type="match status" value="1"/>
</dbReference>
<keyword evidence="2 11" id="KW-0028">Amino-acid biosynthesis</keyword>
<feature type="binding site" evidence="12">
    <location>
        <position position="319"/>
    </location>
    <ligand>
        <name>FAD</name>
        <dbReference type="ChEBI" id="CHEBI:57692"/>
    </ligand>
</feature>
<feature type="region of interest" description="Disordered" evidence="13">
    <location>
        <begin position="206"/>
        <end position="225"/>
    </location>
</feature>
<dbReference type="PROSITE" id="PS51384">
    <property type="entry name" value="FAD_FR"/>
    <property type="match status" value="1"/>
</dbReference>
<dbReference type="InterPro" id="IPR017938">
    <property type="entry name" value="Riboflavin_synthase-like_b-brl"/>
</dbReference>
<evidence type="ECO:0000259" key="15">
    <source>
        <dbReference type="PROSITE" id="PS51384"/>
    </source>
</evidence>
<protein>
    <recommendedName>
        <fullName evidence="11">Sulfite reductase [NADPH] flavoprotein alpha-component</fullName>
        <shortName evidence="11">SiR-FP</shortName>
        <ecNumber evidence="11">1.8.1.2</ecNumber>
    </recommendedName>
</protein>
<feature type="binding site" evidence="12">
    <location>
        <begin position="383"/>
        <end position="386"/>
    </location>
    <ligand>
        <name>FAD</name>
        <dbReference type="ChEBI" id="CHEBI:57692"/>
    </ligand>
</feature>
<comment type="caution">
    <text evidence="16">The sequence shown here is derived from an EMBL/GenBank/DDBJ whole genome shotgun (WGS) entry which is preliminary data.</text>
</comment>
<dbReference type="PIRSF" id="PIRSF000207">
    <property type="entry name" value="SiR-FP_CysJ"/>
    <property type="match status" value="1"/>
</dbReference>
<dbReference type="PANTHER" id="PTHR19384">
    <property type="entry name" value="NITRIC OXIDE SYNTHASE-RELATED"/>
    <property type="match status" value="1"/>
</dbReference>
<comment type="cofactor">
    <cofactor evidence="11 12">
        <name>FAD</name>
        <dbReference type="ChEBI" id="CHEBI:57692"/>
    </cofactor>
    <text evidence="11 12">Binds 1 FAD per subunit.</text>
</comment>
<dbReference type="Proteomes" id="UP000004621">
    <property type="component" value="Unassembled WGS sequence"/>
</dbReference>
<sequence>MSQANPLPPELSAQLSTLSPTQLAWLSGYCWAQSQGVSGIVAEPSALQTAASAVSRRVLVLSASQTGNARSVAESLHAKLQAAGVEARLSSAGDFKSKTLPDEDIVLLVTSTQGEGEPPEEALPLYKFIYGKKKPDLSKLTFAVLGLGDSSYPNFCQAGKDFDAKFAELGAGRLNDLGICDLEFKADADAWIAAVVPKVAELTAQATSPSTTAAPNSSATPSNDAIYTKENPYIATLSVRQKITSRDAEKDVEHIEIDLSGSGLYYQAGDALGVWPLNSADLVQEILDLNQLNGNETVQLSDGRETDIRTALTESADITQNTPAFVQQYAELTNNEELKTIVADKAQLDAYLAATPPVGVLAAYPHPLDAQTLYSLFRPQTPRLYSIASAQDEVGEEVHLTIGVVRFDHHDHTYTGAASGYLGERLEEGSEIRVFVEPNPNFCLPQKGDTPIIMIGAGTGVAPFRSFMQQRAANGDSGKNWLFFGNQRLADDFLYQLEWSDWRKDGLLTRADLAWSRQGEHKVYVQHKITERAAEVWNWLQQGAHIYVCGDATRMARDVENALIEVIETQGKLSRDEAEDYLNDLREDKRYQRDIY</sequence>
<comment type="pathway">
    <text evidence="11">Sulfur metabolism; hydrogen sulfide biosynthesis; hydrogen sulfide from sulfite (NADPH route): step 1/1.</text>
</comment>
<dbReference type="InterPro" id="IPR003097">
    <property type="entry name" value="CysJ-like_FAD-binding"/>
</dbReference>
<keyword evidence="5 11" id="KW-0274">FAD</keyword>
<dbReference type="InterPro" id="IPR029039">
    <property type="entry name" value="Flavoprotein-like_sf"/>
</dbReference>
<dbReference type="PANTHER" id="PTHR19384:SF128">
    <property type="entry name" value="NADPH OXIDOREDUCTASE A"/>
    <property type="match status" value="1"/>
</dbReference>
<keyword evidence="6 11" id="KW-0521">NADP</keyword>
<dbReference type="InterPro" id="IPR008254">
    <property type="entry name" value="Flavodoxin/NO_synth"/>
</dbReference>
<dbReference type="PROSITE" id="PS50902">
    <property type="entry name" value="FLAVODOXIN_LIKE"/>
    <property type="match status" value="1"/>
</dbReference>
<dbReference type="InterPro" id="IPR001709">
    <property type="entry name" value="Flavoprot_Pyr_Nucl_cyt_Rdtase"/>
</dbReference>
<evidence type="ECO:0000256" key="13">
    <source>
        <dbReference type="SAM" id="MobiDB-lite"/>
    </source>
</evidence>
<dbReference type="EC" id="1.8.1.2" evidence="11"/>
<dbReference type="GO" id="GO:0005829">
    <property type="term" value="C:cytosol"/>
    <property type="evidence" value="ECO:0007669"/>
    <property type="project" value="TreeGrafter"/>
</dbReference>
<dbReference type="PRINTS" id="PR00369">
    <property type="entry name" value="FLAVODOXIN"/>
</dbReference>
<evidence type="ECO:0000256" key="10">
    <source>
        <dbReference type="ARBA" id="ARBA00052219"/>
    </source>
</evidence>
<dbReference type="Pfam" id="PF00258">
    <property type="entry name" value="Flavodoxin_1"/>
    <property type="match status" value="1"/>
</dbReference>
<comment type="cofactor">
    <cofactor evidence="11 12">
        <name>FMN</name>
        <dbReference type="ChEBI" id="CHEBI:58210"/>
    </cofactor>
    <text evidence="11 12">Binds 1 FMN per subunit.</text>
</comment>
<comment type="function">
    <text evidence="11">Component of the sulfite reductase complex that catalyzes the 6-electron reduction of sulfite to sulfide. This is one of several activities required for the biosynthesis of L-cysteine from sulfate. The flavoprotein component catalyzes the electron flow from NADPH -&gt; FAD -&gt; FMN to the hemoprotein component.</text>
</comment>
<name>A0A9W5IR91_NEISU</name>
<evidence type="ECO:0000256" key="11">
    <source>
        <dbReference type="PIRNR" id="PIRNR000207"/>
    </source>
</evidence>
<dbReference type="AlphaFoldDB" id="A0A9W5IR91"/>
<evidence type="ECO:0000259" key="14">
    <source>
        <dbReference type="PROSITE" id="PS50902"/>
    </source>
</evidence>
<accession>A0A9W5IR91</accession>
<dbReference type="InterPro" id="IPR017927">
    <property type="entry name" value="FAD-bd_FR_type"/>
</dbReference>
<dbReference type="EMBL" id="ACEO02000005">
    <property type="protein sequence ID" value="EFC52276.1"/>
    <property type="molecule type" value="Genomic_DNA"/>
</dbReference>
<feature type="binding site" evidence="12">
    <location>
        <begin position="64"/>
        <end position="69"/>
    </location>
    <ligand>
        <name>FMN</name>
        <dbReference type="ChEBI" id="CHEBI:58210"/>
    </ligand>
</feature>
<feature type="binding site" evidence="12">
    <location>
        <begin position="522"/>
        <end position="526"/>
    </location>
    <ligand>
        <name>NADP(+)</name>
        <dbReference type="ChEBI" id="CHEBI:58349"/>
    </ligand>
</feature>
<evidence type="ECO:0000313" key="17">
    <source>
        <dbReference type="Proteomes" id="UP000004621"/>
    </source>
</evidence>
<reference evidence="16 17" key="1">
    <citation type="submission" date="2010-01" db="EMBL/GenBank/DDBJ databases">
        <authorList>
            <person name="Weinstock G."/>
            <person name="Sodergren E."/>
            <person name="Clifton S."/>
            <person name="Fulton L."/>
            <person name="Fulton B."/>
            <person name="Courtney L."/>
            <person name="Fronick C."/>
            <person name="Harrison M."/>
            <person name="Strong C."/>
            <person name="Farmer C."/>
            <person name="Delahaunty K."/>
            <person name="Markovic C."/>
            <person name="Hall O."/>
            <person name="Minx P."/>
            <person name="Tomlinson C."/>
            <person name="Mitreva M."/>
            <person name="Nelson J."/>
            <person name="Hou S."/>
            <person name="Wollam A."/>
            <person name="Pepin K.H."/>
            <person name="Johnson M."/>
            <person name="Bhonagiri V."/>
            <person name="Nash W.E."/>
            <person name="Warren W."/>
            <person name="Chinwalla A."/>
            <person name="Mardis E.R."/>
            <person name="Wilson R.K."/>
        </authorList>
    </citation>
    <scope>NUCLEOTIDE SEQUENCE [LARGE SCALE GENOMIC DNA]</scope>
    <source>
        <strain evidence="16 17">NJ9703</strain>
    </source>
</reference>
<dbReference type="InterPro" id="IPR039261">
    <property type="entry name" value="FNR_nucleotide-bd"/>
</dbReference>
<feature type="binding site" evidence="12">
    <location>
        <begin position="401"/>
        <end position="403"/>
    </location>
    <ligand>
        <name>FAD</name>
        <dbReference type="ChEBI" id="CHEBI:57692"/>
    </ligand>
</feature>
<evidence type="ECO:0000256" key="4">
    <source>
        <dbReference type="ARBA" id="ARBA00022643"/>
    </source>
</evidence>
<evidence type="ECO:0000256" key="2">
    <source>
        <dbReference type="ARBA" id="ARBA00022605"/>
    </source>
</evidence>
<keyword evidence="1 11" id="KW-0813">Transport</keyword>
<feature type="compositionally biased region" description="Low complexity" evidence="13">
    <location>
        <begin position="206"/>
        <end position="222"/>
    </location>
</feature>
<evidence type="ECO:0000256" key="7">
    <source>
        <dbReference type="ARBA" id="ARBA00022982"/>
    </source>
</evidence>
<evidence type="ECO:0000256" key="9">
    <source>
        <dbReference type="ARBA" id="ARBA00023192"/>
    </source>
</evidence>
<dbReference type="PRINTS" id="PR00371">
    <property type="entry name" value="FPNCR"/>
</dbReference>
<dbReference type="InterPro" id="IPR023173">
    <property type="entry name" value="NADPH_Cyt_P450_Rdtase_alpha"/>
</dbReference>
<evidence type="ECO:0000256" key="5">
    <source>
        <dbReference type="ARBA" id="ARBA00022827"/>
    </source>
</evidence>
<dbReference type="GO" id="GO:0050660">
    <property type="term" value="F:flavin adenine dinucleotide binding"/>
    <property type="evidence" value="ECO:0007669"/>
    <property type="project" value="InterPro"/>
</dbReference>
<keyword evidence="3 11" id="KW-0285">Flavoprotein</keyword>
<dbReference type="FunFam" id="3.40.50.80:FF:000001">
    <property type="entry name" value="NADPH--cytochrome P450 reductase 1"/>
    <property type="match status" value="1"/>
</dbReference>
<keyword evidence="4 11" id="KW-0288">FMN</keyword>
<dbReference type="NCBIfam" id="TIGR01931">
    <property type="entry name" value="cysJ"/>
    <property type="match status" value="1"/>
</dbReference>
<feature type="binding site" evidence="12">
    <location>
        <position position="353"/>
    </location>
    <ligand>
        <name>FAD</name>
        <dbReference type="ChEBI" id="CHEBI:57692"/>
    </ligand>
</feature>
<dbReference type="SUPFAM" id="SSF63380">
    <property type="entry name" value="Riboflavin synthase domain-like"/>
    <property type="match status" value="1"/>
</dbReference>
<evidence type="ECO:0000256" key="1">
    <source>
        <dbReference type="ARBA" id="ARBA00022448"/>
    </source>
</evidence>
<comment type="catalytic activity">
    <reaction evidence="10 11">
        <text>hydrogen sulfide + 3 NADP(+) + 3 H2O = sulfite + 3 NADPH + 4 H(+)</text>
        <dbReference type="Rhea" id="RHEA:13801"/>
        <dbReference type="ChEBI" id="CHEBI:15377"/>
        <dbReference type="ChEBI" id="CHEBI:15378"/>
        <dbReference type="ChEBI" id="CHEBI:17359"/>
        <dbReference type="ChEBI" id="CHEBI:29919"/>
        <dbReference type="ChEBI" id="CHEBI:57783"/>
        <dbReference type="ChEBI" id="CHEBI:58349"/>
        <dbReference type="EC" id="1.8.1.2"/>
    </reaction>
</comment>
<gene>
    <name evidence="16" type="ORF">NEISUBOT_04378</name>
</gene>
<evidence type="ECO:0000256" key="3">
    <source>
        <dbReference type="ARBA" id="ARBA00022630"/>
    </source>
</evidence>
<dbReference type="InterPro" id="IPR001433">
    <property type="entry name" value="OxRdtase_FAD/NAD-bd"/>
</dbReference>
<feature type="domain" description="FAD-binding FR-type" evidence="15">
    <location>
        <begin position="230"/>
        <end position="445"/>
    </location>
</feature>
<dbReference type="SUPFAM" id="SSF52343">
    <property type="entry name" value="Ferredoxin reductase-like, C-terminal NADP-linked domain"/>
    <property type="match status" value="1"/>
</dbReference>
<feature type="binding site" evidence="12">
    <location>
        <begin position="111"/>
        <end position="114"/>
    </location>
    <ligand>
        <name>FMN</name>
        <dbReference type="ChEBI" id="CHEBI:58210"/>
    </ligand>
</feature>
<feature type="binding site" evidence="12">
    <location>
        <position position="596"/>
    </location>
    <ligand>
        <name>FAD</name>
        <dbReference type="ChEBI" id="CHEBI:57692"/>
    </ligand>
</feature>
<dbReference type="Gene3D" id="3.40.50.360">
    <property type="match status" value="1"/>
</dbReference>